<keyword evidence="4" id="KW-1185">Reference proteome</keyword>
<feature type="domain" description="WCX" evidence="2">
    <location>
        <begin position="255"/>
        <end position="330"/>
    </location>
</feature>
<dbReference type="EMBL" id="CP007029">
    <property type="protein sequence ID" value="AHE99653.1"/>
    <property type="molecule type" value="Genomic_DNA"/>
</dbReference>
<proteinExistence type="predicted"/>
<name>W0DRQ5_9GAMM</name>
<dbReference type="AlphaFoldDB" id="W0DRQ5"/>
<dbReference type="PROSITE" id="PS52050">
    <property type="entry name" value="WYL"/>
    <property type="match status" value="1"/>
</dbReference>
<organism evidence="3 4">
    <name type="scientific">Thioalkalivibrio paradoxus ARh 1</name>
    <dbReference type="NCBI Taxonomy" id="713585"/>
    <lineage>
        <taxon>Bacteria</taxon>
        <taxon>Pseudomonadati</taxon>
        <taxon>Pseudomonadota</taxon>
        <taxon>Gammaproteobacteria</taxon>
        <taxon>Chromatiales</taxon>
        <taxon>Ectothiorhodospiraceae</taxon>
        <taxon>Thioalkalivibrio</taxon>
    </lineage>
</organism>
<dbReference type="PANTHER" id="PTHR34580">
    <property type="match status" value="1"/>
</dbReference>
<accession>W0DRQ5</accession>
<dbReference type="HOGENOM" id="CLU_041141_0_1_6"/>
<protein>
    <submittedName>
        <fullName evidence="3">Transcriptional regulator</fullName>
    </submittedName>
</protein>
<evidence type="ECO:0000259" key="1">
    <source>
        <dbReference type="Pfam" id="PF13280"/>
    </source>
</evidence>
<evidence type="ECO:0000313" key="4">
    <source>
        <dbReference type="Proteomes" id="UP000005289"/>
    </source>
</evidence>
<dbReference type="OrthoDB" id="8595817at2"/>
<dbReference type="PANTHER" id="PTHR34580:SF1">
    <property type="entry name" value="PROTEIN PAFC"/>
    <property type="match status" value="1"/>
</dbReference>
<dbReference type="InterPro" id="IPR026881">
    <property type="entry name" value="WYL_dom"/>
</dbReference>
<sequence>MPGATTRRTLTRQWELLKLLPSNGAGKTAAQLTEELNDAGFRVSKRQVERDLGNLMEAFPIDRNDASIPYGWRWVRHASLHLPGLALPEALSLHLVDQMLRPLLPAAVLEPLEPLLRMAATKLESAQGLPLARWANKVRTVPPALPLRAPQVDPGALEAVQQGLLQERQIEAHYQAADASDAQPLTLHPLGLVQRGPVAYLVATAFGYDDLRLYALHRFTHATLADEPARRPEGFDLDAYIAGGALQFTSTGKTLRLVLAVDETAERILRETALSADQEIRIRAGRTTVHATVPDSWQLRWWILGQGDLVEVLKPAALRREIADTCQRMAALYTARKEQRT</sequence>
<dbReference type="KEGG" id="tti:THITH_16650"/>
<reference evidence="3 4" key="1">
    <citation type="submission" date="2013-12" db="EMBL/GenBank/DDBJ databases">
        <authorList>
            <consortium name="DOE Joint Genome Institute"/>
            <person name="Muyzer G."/>
            <person name="Huntemann M."/>
            <person name="Han J."/>
            <person name="Chen A."/>
            <person name="Kyrpides N."/>
            <person name="Mavromatis K."/>
            <person name="Markowitz V."/>
            <person name="Palaniappan K."/>
            <person name="Ivanova N."/>
            <person name="Schaumberg A."/>
            <person name="Pati A."/>
            <person name="Liolios K."/>
            <person name="Nordberg H.P."/>
            <person name="Cantor M.N."/>
            <person name="Hua S.X."/>
            <person name="Woyke T."/>
        </authorList>
    </citation>
    <scope>NUCLEOTIDE SEQUENCE [LARGE SCALE GENOMIC DNA]</scope>
    <source>
        <strain evidence="3 4">ARh 1</strain>
    </source>
</reference>
<dbReference type="InterPro" id="IPR057727">
    <property type="entry name" value="WCX_dom"/>
</dbReference>
<evidence type="ECO:0000313" key="3">
    <source>
        <dbReference type="EMBL" id="AHE99653.1"/>
    </source>
</evidence>
<dbReference type="Pfam" id="PF25583">
    <property type="entry name" value="WCX"/>
    <property type="match status" value="1"/>
</dbReference>
<dbReference type="STRING" id="713585.THITH_16650"/>
<evidence type="ECO:0000259" key="2">
    <source>
        <dbReference type="Pfam" id="PF25583"/>
    </source>
</evidence>
<dbReference type="InterPro" id="IPR051534">
    <property type="entry name" value="CBASS_pafABC_assoc_protein"/>
</dbReference>
<feature type="domain" description="WYL" evidence="1">
    <location>
        <begin position="156"/>
        <end position="223"/>
    </location>
</feature>
<dbReference type="Proteomes" id="UP000005289">
    <property type="component" value="Chromosome"/>
</dbReference>
<dbReference type="Pfam" id="PF13280">
    <property type="entry name" value="WYL"/>
    <property type="match status" value="1"/>
</dbReference>
<gene>
    <name evidence="3" type="ORF">THITH_16650</name>
</gene>
<dbReference type="RefSeq" id="WP_006746761.1">
    <property type="nucleotide sequence ID" value="NZ_CP007029.1"/>
</dbReference>